<feature type="domain" description="Winged helix Storkhead-box1" evidence="1">
    <location>
        <begin position="126"/>
        <end position="203"/>
    </location>
</feature>
<dbReference type="Proteomes" id="UP000094527">
    <property type="component" value="Unassembled WGS sequence"/>
</dbReference>
<dbReference type="AlphaFoldDB" id="A0A1D2M8U5"/>
<reference evidence="2 3" key="1">
    <citation type="journal article" date="2016" name="Genome Biol. Evol.">
        <title>Gene Family Evolution Reflects Adaptation to Soil Environmental Stressors in the Genome of the Collembolan Orchesella cincta.</title>
        <authorList>
            <person name="Faddeeva-Vakhrusheva A."/>
            <person name="Derks M.F."/>
            <person name="Anvar S.Y."/>
            <person name="Agamennone V."/>
            <person name="Suring W."/>
            <person name="Smit S."/>
            <person name="van Straalen N.M."/>
            <person name="Roelofs D."/>
        </authorList>
    </citation>
    <scope>NUCLEOTIDE SEQUENCE [LARGE SCALE GENOMIC DNA]</scope>
    <source>
        <tissue evidence="2">Mixed pool</tissue>
    </source>
</reference>
<dbReference type="PANTHER" id="PTHR22437:SF0">
    <property type="entry name" value="FI21431P1"/>
    <property type="match status" value="1"/>
</dbReference>
<name>A0A1D2M8U5_ORCCI</name>
<dbReference type="Pfam" id="PF10264">
    <property type="entry name" value="WHD_Storkhead"/>
    <property type="match status" value="1"/>
</dbReference>
<sequence length="408" mass="46248">MVKTRRRRPAIQATVTATKEILLQCFVEANQKCHWNTRMIEAINSLEYSGHVVPTTILVRSSANHLNVLRTAWARRTIRSPVGFRIQLLGMISTACYSLPYSCVCAYTNAIATLKTWCEVEELVAQPIQQGQFSPLSDSICWSIHSLTSSGEEAFVDSIIRSLSSAFPSMCIPPKELVYATLEKLIREQKIYQTPSGYYIVTPEVCVFMNSRSSTPAYSSSWCLNEKRGCYGSAACLNENEDRWTRKLTRHSSMRIIRKPEYAPRPHMGARSLSFRLSKCNSLFDSDKELSDEEPVVETSTQTDEISDTNKRKKRWFSRRWFSFRRLIRKQPEIHNIPPDACYTDSSSGYSSESPRRLARCSSPASSVSAIYASIGNRTASFSQQIVPVNKFDKFGDIEQIACRLSSD</sequence>
<gene>
    <name evidence="2" type="ORF">Ocin01_17322</name>
</gene>
<dbReference type="GO" id="GO:0006357">
    <property type="term" value="P:regulation of transcription by RNA polymerase II"/>
    <property type="evidence" value="ECO:0007669"/>
    <property type="project" value="InterPro"/>
</dbReference>
<dbReference type="GO" id="GO:0000977">
    <property type="term" value="F:RNA polymerase II transcription regulatory region sequence-specific DNA binding"/>
    <property type="evidence" value="ECO:0007669"/>
    <property type="project" value="TreeGrafter"/>
</dbReference>
<evidence type="ECO:0000259" key="1">
    <source>
        <dbReference type="Pfam" id="PF10264"/>
    </source>
</evidence>
<dbReference type="EMBL" id="LJIJ01002702">
    <property type="protein sequence ID" value="ODM89359.1"/>
    <property type="molecule type" value="Genomic_DNA"/>
</dbReference>
<organism evidence="2 3">
    <name type="scientific">Orchesella cincta</name>
    <name type="common">Springtail</name>
    <name type="synonym">Podura cincta</name>
    <dbReference type="NCBI Taxonomy" id="48709"/>
    <lineage>
        <taxon>Eukaryota</taxon>
        <taxon>Metazoa</taxon>
        <taxon>Ecdysozoa</taxon>
        <taxon>Arthropoda</taxon>
        <taxon>Hexapoda</taxon>
        <taxon>Collembola</taxon>
        <taxon>Entomobryomorpha</taxon>
        <taxon>Entomobryoidea</taxon>
        <taxon>Orchesellidae</taxon>
        <taxon>Orchesellinae</taxon>
        <taxon>Orchesella</taxon>
    </lineage>
</organism>
<accession>A0A1D2M8U5</accession>
<dbReference type="GO" id="GO:0005737">
    <property type="term" value="C:cytoplasm"/>
    <property type="evidence" value="ECO:0007669"/>
    <property type="project" value="TreeGrafter"/>
</dbReference>
<dbReference type="STRING" id="48709.A0A1D2M8U5"/>
<dbReference type="InterPro" id="IPR040126">
    <property type="entry name" value="STOX1/2"/>
</dbReference>
<proteinExistence type="predicted"/>
<dbReference type="GO" id="GO:0005634">
    <property type="term" value="C:nucleus"/>
    <property type="evidence" value="ECO:0007669"/>
    <property type="project" value="TreeGrafter"/>
</dbReference>
<protein>
    <submittedName>
        <fullName evidence="2">Storkhead-box protein 1</fullName>
    </submittedName>
</protein>
<evidence type="ECO:0000313" key="3">
    <source>
        <dbReference type="Proteomes" id="UP000094527"/>
    </source>
</evidence>
<keyword evidence="3" id="KW-1185">Reference proteome</keyword>
<comment type="caution">
    <text evidence="2">The sequence shown here is derived from an EMBL/GenBank/DDBJ whole genome shotgun (WGS) entry which is preliminary data.</text>
</comment>
<dbReference type="InterPro" id="IPR019391">
    <property type="entry name" value="Storkhead-box_WHD"/>
</dbReference>
<evidence type="ECO:0000313" key="2">
    <source>
        <dbReference type="EMBL" id="ODM89359.1"/>
    </source>
</evidence>
<dbReference type="PANTHER" id="PTHR22437">
    <property type="entry name" value="WINGED HELIX DOMAIN-CONTAINING PROTEIN"/>
    <property type="match status" value="1"/>
</dbReference>
<dbReference type="OrthoDB" id="10020110at2759"/>